<gene>
    <name evidence="2" type="ORF">CBW46_009555</name>
</gene>
<accession>A0A2W1N949</accession>
<name>A0A2W1N949_PAEXE</name>
<evidence type="ECO:0000256" key="1">
    <source>
        <dbReference type="SAM" id="Phobius"/>
    </source>
</evidence>
<feature type="transmembrane region" description="Helical" evidence="1">
    <location>
        <begin position="6"/>
        <end position="28"/>
    </location>
</feature>
<evidence type="ECO:0000313" key="3">
    <source>
        <dbReference type="Proteomes" id="UP000214746"/>
    </source>
</evidence>
<proteinExistence type="predicted"/>
<dbReference type="AlphaFoldDB" id="A0A2W1N949"/>
<feature type="transmembrane region" description="Helical" evidence="1">
    <location>
        <begin position="97"/>
        <end position="121"/>
    </location>
</feature>
<keyword evidence="1" id="KW-0812">Transmembrane</keyword>
<dbReference type="Proteomes" id="UP000214746">
    <property type="component" value="Unassembled WGS sequence"/>
</dbReference>
<sequence length="153" mass="16762">MKLTLAIVGGGLGLIVTAAAVFMVWLLLQHRQNREPSPGGLLEGAQAADSAPYGLLLRWTYFDYALIGVFGIGSLFLFTDVVAVIRDADSYPLYHYGYLLCGFVFTFLGMLFMVLRFAFLLSIVRSHGALSHTDGTVTVPNHHDEPSHANETK</sequence>
<keyword evidence="3" id="KW-1185">Reference proteome</keyword>
<comment type="caution">
    <text evidence="2">The sequence shown here is derived from an EMBL/GenBank/DDBJ whole genome shotgun (WGS) entry which is preliminary data.</text>
</comment>
<dbReference type="OrthoDB" id="2616762at2"/>
<evidence type="ECO:0000313" key="2">
    <source>
        <dbReference type="EMBL" id="PZE20927.1"/>
    </source>
</evidence>
<protein>
    <submittedName>
        <fullName evidence="2">Uncharacterized protein</fullName>
    </submittedName>
</protein>
<dbReference type="RefSeq" id="WP_089199786.1">
    <property type="nucleotide sequence ID" value="NZ_NHRJ02000004.1"/>
</dbReference>
<organism evidence="2 3">
    <name type="scientific">Paenibacillus xerothermodurans</name>
    <dbReference type="NCBI Taxonomy" id="1977292"/>
    <lineage>
        <taxon>Bacteria</taxon>
        <taxon>Bacillati</taxon>
        <taxon>Bacillota</taxon>
        <taxon>Bacilli</taxon>
        <taxon>Bacillales</taxon>
        <taxon>Paenibacillaceae</taxon>
        <taxon>Paenibacillus</taxon>
    </lineage>
</organism>
<feature type="transmembrane region" description="Helical" evidence="1">
    <location>
        <begin position="64"/>
        <end position="85"/>
    </location>
</feature>
<dbReference type="EMBL" id="NHRJ02000004">
    <property type="protein sequence ID" value="PZE20927.1"/>
    <property type="molecule type" value="Genomic_DNA"/>
</dbReference>
<keyword evidence="1" id="KW-1133">Transmembrane helix</keyword>
<keyword evidence="1" id="KW-0472">Membrane</keyword>
<reference evidence="2" key="1">
    <citation type="submission" date="2018-06" db="EMBL/GenBank/DDBJ databases">
        <title>Paenibacillus xerothermodurans sp. nov. an extremely dry heat resistant spore forming bacterium isolated from the soil of Cape Canaveral, Florida.</title>
        <authorList>
            <person name="Seuylemezian A."/>
            <person name="Kaur N."/>
            <person name="Patil P."/>
            <person name="Patil P."/>
            <person name="Mayilraj S."/>
            <person name="Vaishampayan P."/>
        </authorList>
    </citation>
    <scope>NUCLEOTIDE SEQUENCE [LARGE SCALE GENOMIC DNA]</scope>
    <source>
        <strain evidence="2">ATCC 27380</strain>
    </source>
</reference>